<evidence type="ECO:0000313" key="8">
    <source>
        <dbReference type="EMBL" id="PXV93490.1"/>
    </source>
</evidence>
<dbReference type="Pfam" id="PF02618">
    <property type="entry name" value="YceG"/>
    <property type="match status" value="1"/>
</dbReference>
<keyword evidence="3 7" id="KW-1133">Transmembrane helix</keyword>
<evidence type="ECO:0000256" key="3">
    <source>
        <dbReference type="ARBA" id="ARBA00022989"/>
    </source>
</evidence>
<dbReference type="InterPro" id="IPR003770">
    <property type="entry name" value="MLTG-like"/>
</dbReference>
<evidence type="ECO:0000256" key="1">
    <source>
        <dbReference type="ARBA" id="ARBA00022475"/>
    </source>
</evidence>
<keyword evidence="10" id="KW-1185">Reference proteome</keyword>
<dbReference type="EMBL" id="QICS01000002">
    <property type="protein sequence ID" value="PXV93490.1"/>
    <property type="molecule type" value="Genomic_DNA"/>
</dbReference>
<keyword evidence="6" id="KW-0961">Cell wall biogenesis/degradation</keyword>
<reference evidence="9" key="3">
    <citation type="submission" date="2018-07" db="EMBL/GenBank/DDBJ databases">
        <authorList>
            <person name="Quirk P.G."/>
            <person name="Krulwich T.A."/>
        </authorList>
    </citation>
    <scope>NUCLEOTIDE SEQUENCE</scope>
    <source>
        <strain evidence="9">CCRI-19302</strain>
    </source>
</reference>
<accession>A0A255I2K2</accession>
<dbReference type="Proteomes" id="UP000247523">
    <property type="component" value="Unassembled WGS sequence"/>
</dbReference>
<gene>
    <name evidence="8" type="ORF">C8E03_102258</name>
    <name evidence="9" type="ORF">CG710_003215</name>
</gene>
<dbReference type="Gene3D" id="3.30.1490.480">
    <property type="entry name" value="Endolytic murein transglycosylase"/>
    <property type="match status" value="1"/>
</dbReference>
<feature type="transmembrane region" description="Helical" evidence="7">
    <location>
        <begin position="6"/>
        <end position="28"/>
    </location>
</feature>
<keyword evidence="2 7" id="KW-0812">Transmembrane</keyword>
<dbReference type="AlphaFoldDB" id="A0A255I2K2"/>
<evidence type="ECO:0000313" key="11">
    <source>
        <dbReference type="Proteomes" id="UP000247523"/>
    </source>
</evidence>
<keyword evidence="5 9" id="KW-0456">Lyase</keyword>
<evidence type="ECO:0000256" key="6">
    <source>
        <dbReference type="ARBA" id="ARBA00023316"/>
    </source>
</evidence>
<keyword evidence="4 7" id="KW-0472">Membrane</keyword>
<dbReference type="PANTHER" id="PTHR30518:SF2">
    <property type="entry name" value="ENDOLYTIC MUREIN TRANSGLYCOSYLASE"/>
    <property type="match status" value="1"/>
</dbReference>
<evidence type="ECO:0000256" key="5">
    <source>
        <dbReference type="ARBA" id="ARBA00023239"/>
    </source>
</evidence>
<name>A0A255I2K2_9FIRM</name>
<sequence length="132" mass="14577">MSAKKLAATVINVSLEIIFAALAIIIIYNCGIKAYSFGFSIFADQAIASDPGRDVNVSIDADMSTYEIGQLLEEKGLIKDAKLFYVQMKLMAVSDEVKTGRYTLNTSMSAEDMINTITTDEQETQQTEQEEE</sequence>
<dbReference type="RefSeq" id="WP_094379715.1">
    <property type="nucleotide sequence ID" value="NZ_NOKA02000003.1"/>
</dbReference>
<evidence type="ECO:0000313" key="9">
    <source>
        <dbReference type="EMBL" id="RDY32454.1"/>
    </source>
</evidence>
<keyword evidence="1" id="KW-1003">Cell membrane</keyword>
<evidence type="ECO:0000256" key="7">
    <source>
        <dbReference type="SAM" id="Phobius"/>
    </source>
</evidence>
<dbReference type="GO" id="GO:0071555">
    <property type="term" value="P:cell wall organization"/>
    <property type="evidence" value="ECO:0007669"/>
    <property type="project" value="UniProtKB-KW"/>
</dbReference>
<proteinExistence type="predicted"/>
<evidence type="ECO:0000256" key="2">
    <source>
        <dbReference type="ARBA" id="ARBA00022692"/>
    </source>
</evidence>
<evidence type="ECO:0000313" key="10">
    <source>
        <dbReference type="Proteomes" id="UP000216411"/>
    </source>
</evidence>
<dbReference type="PANTHER" id="PTHR30518">
    <property type="entry name" value="ENDOLYTIC MUREIN TRANSGLYCOSYLASE"/>
    <property type="match status" value="1"/>
</dbReference>
<organism evidence="8 11">
    <name type="scientific">Lachnotalea glycerini</name>
    <dbReference type="NCBI Taxonomy" id="1763509"/>
    <lineage>
        <taxon>Bacteria</taxon>
        <taxon>Bacillati</taxon>
        <taxon>Bacillota</taxon>
        <taxon>Clostridia</taxon>
        <taxon>Lachnospirales</taxon>
        <taxon>Lachnospiraceae</taxon>
        <taxon>Lachnotalea</taxon>
    </lineage>
</organism>
<evidence type="ECO:0000256" key="4">
    <source>
        <dbReference type="ARBA" id="ARBA00023136"/>
    </source>
</evidence>
<dbReference type="Proteomes" id="UP000216411">
    <property type="component" value="Unassembled WGS sequence"/>
</dbReference>
<reference evidence="8 11" key="2">
    <citation type="submission" date="2018-05" db="EMBL/GenBank/DDBJ databases">
        <title>Genomic Encyclopedia of Type Strains, Phase IV (KMG-IV): sequencing the most valuable type-strain genomes for metagenomic binning, comparative biology and taxonomic classification.</title>
        <authorList>
            <person name="Goeker M."/>
        </authorList>
    </citation>
    <scope>NUCLEOTIDE SEQUENCE [LARGE SCALE GENOMIC DNA]</scope>
    <source>
        <strain evidence="8 11">DSM 28816</strain>
    </source>
</reference>
<comment type="caution">
    <text evidence="8">The sequence shown here is derived from an EMBL/GenBank/DDBJ whole genome shotgun (WGS) entry which is preliminary data.</text>
</comment>
<reference evidence="9 10" key="1">
    <citation type="journal article" date="2017" name="Genome Announc.">
        <title>Draft Genome Sequence of a Sporulating and Motile Strain of Lachnotalea glycerini Isolated from Water in Quebec City, Canada.</title>
        <authorList>
            <person name="Maheux A.F."/>
            <person name="Boudreau D.K."/>
            <person name="Berube E."/>
            <person name="Boissinot M."/>
            <person name="Raymond F."/>
            <person name="Brodeur S."/>
            <person name="Corbeil J."/>
            <person name="Isabel S."/>
            <person name="Omar R.F."/>
            <person name="Bergeron M.G."/>
        </authorList>
    </citation>
    <scope>NUCLEOTIDE SEQUENCE [LARGE SCALE GENOMIC DNA]</scope>
    <source>
        <strain evidence="9 10">CCRI-19302</strain>
    </source>
</reference>
<dbReference type="EMBL" id="NOKA02000003">
    <property type="protein sequence ID" value="RDY32454.1"/>
    <property type="molecule type" value="Genomic_DNA"/>
</dbReference>
<dbReference type="GO" id="GO:0016829">
    <property type="term" value="F:lyase activity"/>
    <property type="evidence" value="ECO:0007669"/>
    <property type="project" value="UniProtKB-KW"/>
</dbReference>
<protein>
    <submittedName>
        <fullName evidence="9">Aminodeoxychorismate lyase</fullName>
    </submittedName>
    <submittedName>
        <fullName evidence="8">UPF0755 protein</fullName>
    </submittedName>
</protein>
<dbReference type="OrthoDB" id="9810667at2"/>